<dbReference type="Proteomes" id="UP000596742">
    <property type="component" value="Unassembled WGS sequence"/>
</dbReference>
<proteinExistence type="predicted"/>
<evidence type="ECO:0000313" key="1">
    <source>
        <dbReference type="EMBL" id="VDI35951.1"/>
    </source>
</evidence>
<protein>
    <submittedName>
        <fullName evidence="1">Uncharacterized protein</fullName>
    </submittedName>
</protein>
<organism evidence="1 2">
    <name type="scientific">Mytilus galloprovincialis</name>
    <name type="common">Mediterranean mussel</name>
    <dbReference type="NCBI Taxonomy" id="29158"/>
    <lineage>
        <taxon>Eukaryota</taxon>
        <taxon>Metazoa</taxon>
        <taxon>Spiralia</taxon>
        <taxon>Lophotrochozoa</taxon>
        <taxon>Mollusca</taxon>
        <taxon>Bivalvia</taxon>
        <taxon>Autobranchia</taxon>
        <taxon>Pteriomorphia</taxon>
        <taxon>Mytilida</taxon>
        <taxon>Mytiloidea</taxon>
        <taxon>Mytilidae</taxon>
        <taxon>Mytilinae</taxon>
        <taxon>Mytilus</taxon>
    </lineage>
</organism>
<keyword evidence="2" id="KW-1185">Reference proteome</keyword>
<comment type="caution">
    <text evidence="1">The sequence shown here is derived from an EMBL/GenBank/DDBJ whole genome shotgun (WGS) entry which is preliminary data.</text>
</comment>
<dbReference type="AlphaFoldDB" id="A0A8B6EJB4"/>
<sequence length="113" mass="12343">MEMMTSERQSKARFTLSSHYGATPNKLSVKLYSWSDALDYKTAIVVNVGAGQCVLQAISGFSSSAISNTGYLGLKKGVTNSAVFNIPSPCPSDESHINEEPNHLKFVPHHNWL</sequence>
<name>A0A8B6EJB4_MYTGA</name>
<reference evidence="1" key="1">
    <citation type="submission" date="2018-11" db="EMBL/GenBank/DDBJ databases">
        <authorList>
            <person name="Alioto T."/>
            <person name="Alioto T."/>
        </authorList>
    </citation>
    <scope>NUCLEOTIDE SEQUENCE</scope>
</reference>
<gene>
    <name evidence="1" type="ORF">MGAL_10B049107</name>
</gene>
<evidence type="ECO:0000313" key="2">
    <source>
        <dbReference type="Proteomes" id="UP000596742"/>
    </source>
</evidence>
<accession>A0A8B6EJB4</accession>
<dbReference type="OrthoDB" id="10001248at2759"/>
<dbReference type="EMBL" id="UYJE01005282">
    <property type="protein sequence ID" value="VDI35951.1"/>
    <property type="molecule type" value="Genomic_DNA"/>
</dbReference>